<dbReference type="SUPFAM" id="SSF56801">
    <property type="entry name" value="Acetyl-CoA synthetase-like"/>
    <property type="match status" value="1"/>
</dbReference>
<accession>A0A6J7JAI7</accession>
<dbReference type="InterPro" id="IPR000873">
    <property type="entry name" value="AMP-dep_synth/lig_dom"/>
</dbReference>
<proteinExistence type="inferred from homology"/>
<evidence type="ECO:0000256" key="1">
    <source>
        <dbReference type="ARBA" id="ARBA00006432"/>
    </source>
</evidence>
<dbReference type="AlphaFoldDB" id="A0A6J7JAI7"/>
<evidence type="ECO:0000313" key="4">
    <source>
        <dbReference type="EMBL" id="CAB4940190.1"/>
    </source>
</evidence>
<dbReference type="EMBL" id="CAFBNF010000068">
    <property type="protein sequence ID" value="CAB4940190.1"/>
    <property type="molecule type" value="Genomic_DNA"/>
</dbReference>
<organism evidence="4">
    <name type="scientific">freshwater metagenome</name>
    <dbReference type="NCBI Taxonomy" id="449393"/>
    <lineage>
        <taxon>unclassified sequences</taxon>
        <taxon>metagenomes</taxon>
        <taxon>ecological metagenomes</taxon>
    </lineage>
</organism>
<dbReference type="Pfam" id="PF00501">
    <property type="entry name" value="AMP-binding"/>
    <property type="match status" value="1"/>
</dbReference>
<dbReference type="InterPro" id="IPR042099">
    <property type="entry name" value="ANL_N_sf"/>
</dbReference>
<dbReference type="GO" id="GO:0031956">
    <property type="term" value="F:medium-chain fatty acid-CoA ligase activity"/>
    <property type="evidence" value="ECO:0007669"/>
    <property type="project" value="TreeGrafter"/>
</dbReference>
<sequence length="505" mass="53712">MYRPYDWMGEDVGVSTANPTGVTQVWRALWAAGPERVALVDEASGRSWRRRELDDVTARAAAHLLGRGIAAGDAVILSVAPSDVAAVSFIALLRLGAVVVPVNTAATPREIEHICALSGARLALSDSLERFEGLVPAVAAESLLAPIDPVVAELLDLSEESARALICFTSGTTGAPKGAPLTHANLLAGTRALQQCWNWTPSDVLVSALPMFHVHGLLVALAGTLTSGATIVIHSRFDADRLIDSVRQHHATLVFGVPTMWMRLADSGRLGELATLRLAVSGSAPLSPALFSRLADQLGMAPVERYGMTETLILTSTPVDGVRRAGTVGRPLPGMSVRVADDGVVEVRGESVFGGYITSRADEPLLQDGFTDDGWFRTGDIGQWDGDDLRLIGRSSELIITGGYNVYPREVEDVLRADPRIVDVAVVGIPDDVWGESVVAFVVMGPAALGDDATIAAWKALAESELAPYKRPRSWTIVDELPRNAMGKVMRDDLSARGRGPESPG</sequence>
<feature type="domain" description="AMP-dependent synthetase/ligase" evidence="2">
    <location>
        <begin position="31"/>
        <end position="356"/>
    </location>
</feature>
<comment type="similarity">
    <text evidence="1">Belongs to the ATP-dependent AMP-binding enzyme family.</text>
</comment>
<dbReference type="InterPro" id="IPR020845">
    <property type="entry name" value="AMP-binding_CS"/>
</dbReference>
<dbReference type="InterPro" id="IPR025110">
    <property type="entry name" value="AMP-bd_C"/>
</dbReference>
<evidence type="ECO:0000259" key="2">
    <source>
        <dbReference type="Pfam" id="PF00501"/>
    </source>
</evidence>
<feature type="domain" description="AMP-binding enzyme C-terminal" evidence="3">
    <location>
        <begin position="410"/>
        <end position="488"/>
    </location>
</feature>
<dbReference type="PROSITE" id="PS00455">
    <property type="entry name" value="AMP_BINDING"/>
    <property type="match status" value="1"/>
</dbReference>
<dbReference type="Gene3D" id="3.30.300.30">
    <property type="match status" value="1"/>
</dbReference>
<dbReference type="Pfam" id="PF13193">
    <property type="entry name" value="AMP-binding_C"/>
    <property type="match status" value="1"/>
</dbReference>
<reference evidence="4" key="1">
    <citation type="submission" date="2020-05" db="EMBL/GenBank/DDBJ databases">
        <authorList>
            <person name="Chiriac C."/>
            <person name="Salcher M."/>
            <person name="Ghai R."/>
            <person name="Kavagutti S V."/>
        </authorList>
    </citation>
    <scope>NUCLEOTIDE SEQUENCE</scope>
</reference>
<dbReference type="PANTHER" id="PTHR43201">
    <property type="entry name" value="ACYL-COA SYNTHETASE"/>
    <property type="match status" value="1"/>
</dbReference>
<protein>
    <submittedName>
        <fullName evidence="4">Unannotated protein</fullName>
    </submittedName>
</protein>
<dbReference type="PANTHER" id="PTHR43201:SF8">
    <property type="entry name" value="ACYL-COA SYNTHETASE FAMILY MEMBER 3"/>
    <property type="match status" value="1"/>
</dbReference>
<name>A0A6J7JAI7_9ZZZZ</name>
<dbReference type="InterPro" id="IPR045851">
    <property type="entry name" value="AMP-bd_C_sf"/>
</dbReference>
<evidence type="ECO:0000259" key="3">
    <source>
        <dbReference type="Pfam" id="PF13193"/>
    </source>
</evidence>
<dbReference type="GO" id="GO:0006631">
    <property type="term" value="P:fatty acid metabolic process"/>
    <property type="evidence" value="ECO:0007669"/>
    <property type="project" value="TreeGrafter"/>
</dbReference>
<dbReference type="Gene3D" id="3.40.50.12780">
    <property type="entry name" value="N-terminal domain of ligase-like"/>
    <property type="match status" value="1"/>
</dbReference>
<gene>
    <name evidence="4" type="ORF">UFOPK3773_00807</name>
</gene>